<dbReference type="Proteomes" id="UP001150924">
    <property type="component" value="Unassembled WGS sequence"/>
</dbReference>
<dbReference type="PANTHER" id="PTHR43568">
    <property type="entry name" value="P PROTEIN"/>
    <property type="match status" value="1"/>
</dbReference>
<feature type="transmembrane region" description="Helical" evidence="8">
    <location>
        <begin position="306"/>
        <end position="327"/>
    </location>
</feature>
<keyword evidence="11" id="KW-1185">Reference proteome</keyword>
<dbReference type="InterPro" id="IPR051475">
    <property type="entry name" value="Diverse_Ion_Transporter"/>
</dbReference>
<evidence type="ECO:0000256" key="1">
    <source>
        <dbReference type="ARBA" id="ARBA00004651"/>
    </source>
</evidence>
<evidence type="ECO:0000256" key="4">
    <source>
        <dbReference type="ARBA" id="ARBA00022475"/>
    </source>
</evidence>
<feature type="transmembrane region" description="Helical" evidence="8">
    <location>
        <begin position="266"/>
        <end position="285"/>
    </location>
</feature>
<reference evidence="10" key="1">
    <citation type="submission" date="2022-11" db="EMBL/GenBank/DDBJ databases">
        <title>Minimal conservation of predation-associated metabolite biosynthetic gene clusters underscores biosynthetic potential of Myxococcota including descriptions for ten novel species: Archangium lansinium sp. nov., Myxococcus landrumus sp. nov., Nannocystis bai.</title>
        <authorList>
            <person name="Ahearne A."/>
            <person name="Stevens C."/>
            <person name="Phillips K."/>
        </authorList>
    </citation>
    <scope>NUCLEOTIDE SEQUENCE</scope>
    <source>
        <strain evidence="10">Na p29</strain>
    </source>
</reference>
<evidence type="ECO:0000256" key="7">
    <source>
        <dbReference type="ARBA" id="ARBA00023136"/>
    </source>
</evidence>
<evidence type="ECO:0000256" key="3">
    <source>
        <dbReference type="ARBA" id="ARBA00022448"/>
    </source>
</evidence>
<dbReference type="GO" id="GO:0005886">
    <property type="term" value="C:plasma membrane"/>
    <property type="evidence" value="ECO:0007669"/>
    <property type="project" value="UniProtKB-SubCell"/>
</dbReference>
<comment type="subcellular location">
    <subcellularLocation>
        <location evidence="1">Cell membrane</location>
        <topology evidence="1">Multi-pass membrane protein</topology>
    </subcellularLocation>
</comment>
<dbReference type="AlphaFoldDB" id="A0A9X3J1T7"/>
<comment type="caution">
    <text evidence="10">The sequence shown here is derived from an EMBL/GenBank/DDBJ whole genome shotgun (WGS) entry which is preliminary data.</text>
</comment>
<comment type="similarity">
    <text evidence="2">Belongs to the CitM (TC 2.A.11) transporter family.</text>
</comment>
<feature type="transmembrane region" description="Helical" evidence="8">
    <location>
        <begin position="20"/>
        <end position="40"/>
    </location>
</feature>
<protein>
    <submittedName>
        <fullName evidence="10">ArsB/NhaD family transporter</fullName>
    </submittedName>
</protein>
<feature type="transmembrane region" description="Helical" evidence="8">
    <location>
        <begin position="431"/>
        <end position="454"/>
    </location>
</feature>
<feature type="domain" description="Citrate transporter-like" evidence="9">
    <location>
        <begin position="37"/>
        <end position="397"/>
    </location>
</feature>
<dbReference type="PANTHER" id="PTHR43568:SF1">
    <property type="entry name" value="P PROTEIN"/>
    <property type="match status" value="1"/>
</dbReference>
<accession>A0A9X3J1T7</accession>
<dbReference type="GO" id="GO:0015105">
    <property type="term" value="F:arsenite transmembrane transporter activity"/>
    <property type="evidence" value="ECO:0007669"/>
    <property type="project" value="InterPro"/>
</dbReference>
<dbReference type="EMBL" id="JAPNKE010000002">
    <property type="protein sequence ID" value="MCY1011455.1"/>
    <property type="molecule type" value="Genomic_DNA"/>
</dbReference>
<feature type="transmembrane region" description="Helical" evidence="8">
    <location>
        <begin position="347"/>
        <end position="369"/>
    </location>
</feature>
<feature type="transmembrane region" description="Helical" evidence="8">
    <location>
        <begin position="111"/>
        <end position="130"/>
    </location>
</feature>
<keyword evidence="6 8" id="KW-1133">Transmembrane helix</keyword>
<keyword evidence="4" id="KW-1003">Cell membrane</keyword>
<evidence type="ECO:0000259" key="9">
    <source>
        <dbReference type="Pfam" id="PF03600"/>
    </source>
</evidence>
<sequence>MSWLLHHDPRDIFTMPEHVIFGLDPLWLATALLVLTYAAIMSEKINRAVVALLGAGLMICLGVLTQEQAIHGVDFNTIALLTGMMILVNITRKSGIFQFIAFWSARKAGGVPWKLLIMLTLVTAVLSALLDNVTTVLLITPVTLLVARELDVPAYPFLFAEIFASNIGGTATLIGDPPNILIGSATSLSFNDFVRNLAPVVGVLIALQVLALHAIWGKKLRANPEAQRKIMALEPAEAIKDPGLLVSSLGVLFAVLAGFVTARQTGLEPGTVAMFGAAVLMFLYIRKVPGHDQSHRVQDIFGEVEWVTIFFFVGLFMVVAGVEHAGLLDHLAHGLVDVTGGDRNVTAVVILWASAVLSAIIDNIPFVATMIPLIKSMTPAMGGTEGVMPLWWALSLGACLGGNGTLVGASANLTVAGLAEREGVQFKFLTYLKLAFPLMLGSIAVAHAYLYFWFLD</sequence>
<feature type="transmembrane region" description="Helical" evidence="8">
    <location>
        <begin position="47"/>
        <end position="64"/>
    </location>
</feature>
<evidence type="ECO:0000256" key="5">
    <source>
        <dbReference type="ARBA" id="ARBA00022692"/>
    </source>
</evidence>
<evidence type="ECO:0000256" key="2">
    <source>
        <dbReference type="ARBA" id="ARBA00009843"/>
    </source>
</evidence>
<feature type="transmembrane region" description="Helical" evidence="8">
    <location>
        <begin position="238"/>
        <end position="260"/>
    </location>
</feature>
<evidence type="ECO:0000256" key="6">
    <source>
        <dbReference type="ARBA" id="ARBA00022989"/>
    </source>
</evidence>
<evidence type="ECO:0000313" key="10">
    <source>
        <dbReference type="EMBL" id="MCY1011455.1"/>
    </source>
</evidence>
<evidence type="ECO:0000313" key="11">
    <source>
        <dbReference type="Proteomes" id="UP001150924"/>
    </source>
</evidence>
<name>A0A9X3J1T7_9BACT</name>
<dbReference type="InterPro" id="IPR000802">
    <property type="entry name" value="Arsenical_pump_ArsB"/>
</dbReference>
<organism evidence="10 11">
    <name type="scientific">Nannocystis pusilla</name>
    <dbReference type="NCBI Taxonomy" id="889268"/>
    <lineage>
        <taxon>Bacteria</taxon>
        <taxon>Pseudomonadati</taxon>
        <taxon>Myxococcota</taxon>
        <taxon>Polyangia</taxon>
        <taxon>Nannocystales</taxon>
        <taxon>Nannocystaceae</taxon>
        <taxon>Nannocystis</taxon>
    </lineage>
</organism>
<keyword evidence="5 8" id="KW-0812">Transmembrane</keyword>
<dbReference type="PRINTS" id="PR00758">
    <property type="entry name" value="ARSENICPUMP"/>
</dbReference>
<dbReference type="InterPro" id="IPR004680">
    <property type="entry name" value="Cit_transptr-like_dom"/>
</dbReference>
<dbReference type="CDD" id="cd01116">
    <property type="entry name" value="P_permease"/>
    <property type="match status" value="1"/>
</dbReference>
<keyword evidence="7 8" id="KW-0472">Membrane</keyword>
<feature type="transmembrane region" description="Helical" evidence="8">
    <location>
        <begin position="197"/>
        <end position="217"/>
    </location>
</feature>
<proteinExistence type="inferred from homology"/>
<gene>
    <name evidence="10" type="ORF">OV079_39025</name>
</gene>
<keyword evidence="3" id="KW-0813">Transport</keyword>
<evidence type="ECO:0000256" key="8">
    <source>
        <dbReference type="SAM" id="Phobius"/>
    </source>
</evidence>
<dbReference type="Pfam" id="PF03600">
    <property type="entry name" value="CitMHS"/>
    <property type="match status" value="1"/>
</dbReference>
<feature type="transmembrane region" description="Helical" evidence="8">
    <location>
        <begin position="390"/>
        <end position="411"/>
    </location>
</feature>